<dbReference type="EMBL" id="CP015970">
    <property type="protein sequence ID" value="AOZ46526.1"/>
    <property type="molecule type" value="Genomic_DNA"/>
</dbReference>
<dbReference type="GeneID" id="88085225"/>
<evidence type="ECO:0000256" key="1">
    <source>
        <dbReference type="ARBA" id="ARBA00004141"/>
    </source>
</evidence>
<feature type="region of interest" description="Disordered" evidence="5">
    <location>
        <begin position="1"/>
        <end position="49"/>
    </location>
</feature>
<dbReference type="RefSeq" id="WP_028700960.1">
    <property type="nucleotide sequence ID" value="NZ_CP013126.1"/>
</dbReference>
<dbReference type="PANTHER" id="PTHR33514:SF15">
    <property type="entry name" value="COBALT TRANSPORT PROTEIN"/>
    <property type="match status" value="1"/>
</dbReference>
<protein>
    <submittedName>
        <fullName evidence="7">ABC transporter permease</fullName>
    </submittedName>
</protein>
<keyword evidence="10" id="KW-1185">Reference proteome</keyword>
<dbReference type="AlphaFoldDB" id="A0A142KG08"/>
<comment type="subcellular location">
    <subcellularLocation>
        <location evidence="1">Membrane</location>
        <topology evidence="1">Multi-pass membrane protein</topology>
    </subcellularLocation>
</comment>
<evidence type="ECO:0000256" key="4">
    <source>
        <dbReference type="ARBA" id="ARBA00023136"/>
    </source>
</evidence>
<feature type="transmembrane region" description="Helical" evidence="6">
    <location>
        <begin position="270"/>
        <end position="290"/>
    </location>
</feature>
<dbReference type="OrthoDB" id="5187293at2"/>
<dbReference type="InterPro" id="IPR003339">
    <property type="entry name" value="ABC/ECF_trnsptr_transmembrane"/>
</dbReference>
<evidence type="ECO:0000313" key="10">
    <source>
        <dbReference type="Proteomes" id="UP000178666"/>
    </source>
</evidence>
<dbReference type="Proteomes" id="UP000075221">
    <property type="component" value="Chromosome"/>
</dbReference>
<keyword evidence="4 6" id="KW-0472">Membrane</keyword>
<organism evidence="7 9">
    <name type="scientific">Acidipropionibacterium acidipropionici</name>
    <dbReference type="NCBI Taxonomy" id="1748"/>
    <lineage>
        <taxon>Bacteria</taxon>
        <taxon>Bacillati</taxon>
        <taxon>Actinomycetota</taxon>
        <taxon>Actinomycetes</taxon>
        <taxon>Propionibacteriales</taxon>
        <taxon>Propionibacteriaceae</taxon>
        <taxon>Acidipropionibacterium</taxon>
    </lineage>
</organism>
<reference evidence="8 10" key="1">
    <citation type="journal article" date="2016" name="Plant Dis.">
        <title>Improved production of propionic acid using genome shuffling.</title>
        <authorList>
            <person name="Luna-Flores C.H."/>
            <person name="Palfreyman R.W."/>
            <person name="Kromer J.O."/>
            <person name="Nielsen L.K."/>
            <person name="Marcellin E."/>
        </authorList>
    </citation>
    <scope>NUCLEOTIDE SEQUENCE [LARGE SCALE GENOMIC DNA]</scope>
    <source>
        <strain evidence="8 10">F3E8</strain>
    </source>
</reference>
<feature type="transmembrane region" description="Helical" evidence="6">
    <location>
        <begin position="56"/>
        <end position="88"/>
    </location>
</feature>
<evidence type="ECO:0000256" key="6">
    <source>
        <dbReference type="SAM" id="Phobius"/>
    </source>
</evidence>
<dbReference type="EMBL" id="CP014352">
    <property type="protein sequence ID" value="AMS05046.1"/>
    <property type="molecule type" value="Genomic_DNA"/>
</dbReference>
<evidence type="ECO:0000313" key="8">
    <source>
        <dbReference type="EMBL" id="AOZ46526.1"/>
    </source>
</evidence>
<feature type="compositionally biased region" description="Low complexity" evidence="5">
    <location>
        <begin position="406"/>
        <end position="418"/>
    </location>
</feature>
<feature type="transmembrane region" description="Helical" evidence="6">
    <location>
        <begin position="100"/>
        <end position="121"/>
    </location>
</feature>
<feature type="transmembrane region" description="Helical" evidence="6">
    <location>
        <begin position="193"/>
        <end position="214"/>
    </location>
</feature>
<keyword evidence="3 6" id="KW-1133">Transmembrane helix</keyword>
<sequence>MPRLLERPADPVITDDGAGRRPSPGAGPLEARPGRAGGTNRPARTAGGAPTHPVAWWAWALATGAAVSMTTSPLLIVLVIAALALVVANRRSDAPWARSAGTYITLALSVIIIRMVFQILLGGSDTGTVLVRLPRIPLPLGVTLGGPVTAEGLATTGYDALRLATMLACFGAANTLADPRGVLKSVPAALHDISVAVVIALSVFPQLIVSVARVRRARRLRGGRAKGLRALTSILIPVLQDAVESSMDLSRAMESRGFGRTRDNRRVRPGTATGLVASMCGLVIGVYLLLTDPRWASAPRLSAQLVGAVVLGLSAIGAVAGLRSSGRRLRVTRYRPHRWTPRSIAVIGCGLLVVICTAALNSLAPAAVNPSTSPLEWPVLHPLMLGIAALVAAPAFLTSPPRRARAAQPRQRDLPAQPRQRDLPAQPRPNHPDRRGR</sequence>
<feature type="region of interest" description="Disordered" evidence="5">
    <location>
        <begin position="401"/>
        <end position="437"/>
    </location>
</feature>
<dbReference type="KEGG" id="aaci:ASQ49_09395"/>
<accession>A0A142KG08</accession>
<evidence type="ECO:0000256" key="3">
    <source>
        <dbReference type="ARBA" id="ARBA00022989"/>
    </source>
</evidence>
<gene>
    <name evidence="8" type="ORF">A8L58_07225</name>
    <name evidence="7" type="ORF">AXH35_05760</name>
</gene>
<feature type="transmembrane region" description="Helical" evidence="6">
    <location>
        <begin position="343"/>
        <end position="367"/>
    </location>
</feature>
<feature type="transmembrane region" description="Helical" evidence="6">
    <location>
        <begin position="379"/>
        <end position="397"/>
    </location>
</feature>
<feature type="transmembrane region" description="Helical" evidence="6">
    <location>
        <begin position="302"/>
        <end position="322"/>
    </location>
</feature>
<reference evidence="7 9" key="2">
    <citation type="submission" date="2016-02" db="EMBL/GenBank/DDBJ databases">
        <title>Complete Genome Sequence of Propionibacterium acidipropionici ATCC 55737.</title>
        <authorList>
            <person name="Luna Flores C.H."/>
            <person name="Nielsen L.K."/>
            <person name="Marcellin E."/>
        </authorList>
    </citation>
    <scope>NUCLEOTIDE SEQUENCE [LARGE SCALE GENOMIC DNA]</scope>
    <source>
        <strain evidence="7 9">ATCC 55737</strain>
    </source>
</reference>
<dbReference type="Proteomes" id="UP000178666">
    <property type="component" value="Chromosome"/>
</dbReference>
<name>A0A142KG08_9ACTN</name>
<dbReference type="PANTHER" id="PTHR33514">
    <property type="entry name" value="PROTEIN ABCI12, CHLOROPLASTIC"/>
    <property type="match status" value="1"/>
</dbReference>
<proteinExistence type="predicted"/>
<evidence type="ECO:0000256" key="5">
    <source>
        <dbReference type="SAM" id="MobiDB-lite"/>
    </source>
</evidence>
<evidence type="ECO:0000313" key="7">
    <source>
        <dbReference type="EMBL" id="AMS05046.1"/>
    </source>
</evidence>
<dbReference type="GO" id="GO:0005886">
    <property type="term" value="C:plasma membrane"/>
    <property type="evidence" value="ECO:0007669"/>
    <property type="project" value="TreeGrafter"/>
</dbReference>
<evidence type="ECO:0000313" key="9">
    <source>
        <dbReference type="Proteomes" id="UP000075221"/>
    </source>
</evidence>
<keyword evidence="2 6" id="KW-0812">Transmembrane</keyword>
<dbReference type="CDD" id="cd16914">
    <property type="entry name" value="EcfT"/>
    <property type="match status" value="1"/>
</dbReference>
<dbReference type="Pfam" id="PF02361">
    <property type="entry name" value="CbiQ"/>
    <property type="match status" value="1"/>
</dbReference>
<evidence type="ECO:0000256" key="2">
    <source>
        <dbReference type="ARBA" id="ARBA00022692"/>
    </source>
</evidence>